<dbReference type="Gramene" id="mRNA:HanXRQr2_Chr03g0111611">
    <property type="protein sequence ID" value="CDS:HanXRQr2_Chr03g0111611.1"/>
    <property type="gene ID" value="HanXRQr2_Chr03g0111611"/>
</dbReference>
<keyword evidence="3" id="KW-1185">Reference proteome</keyword>
<sequence>MPVLILVNQSTPTFGRSSTTSTMVVLKPEFIVPSISSHTLFKPWVYSRHYSSD</sequence>
<dbReference type="AlphaFoldDB" id="A0A9K3NW10"/>
<accession>A0A9K3NW10</accession>
<name>A0A9K3NW10_HELAN</name>
<evidence type="ECO:0000313" key="1">
    <source>
        <dbReference type="EMBL" id="KAF5786118.1"/>
    </source>
</evidence>
<reference evidence="2" key="2">
    <citation type="submission" date="2020-06" db="EMBL/GenBank/DDBJ databases">
        <title>Helianthus annuus Genome sequencing and assembly Release 2.</title>
        <authorList>
            <person name="Gouzy J."/>
            <person name="Langlade N."/>
            <person name="Munos S."/>
        </authorList>
    </citation>
    <scope>NUCLEOTIDE SEQUENCE</scope>
    <source>
        <tissue evidence="2">Leaves</tissue>
    </source>
</reference>
<comment type="caution">
    <text evidence="2">The sequence shown here is derived from an EMBL/GenBank/DDBJ whole genome shotgun (WGS) entry which is preliminary data.</text>
</comment>
<dbReference type="EMBL" id="MNCJ02000325">
    <property type="protein sequence ID" value="KAF5786118.1"/>
    <property type="molecule type" value="Genomic_DNA"/>
</dbReference>
<evidence type="ECO:0000313" key="3">
    <source>
        <dbReference type="Proteomes" id="UP000215914"/>
    </source>
</evidence>
<gene>
    <name evidence="2" type="ORF">HanXRQr2_Chr03g0111611</name>
    <name evidence="1" type="ORF">HanXRQr2_Chr10g0436961</name>
</gene>
<organism evidence="2 3">
    <name type="scientific">Helianthus annuus</name>
    <name type="common">Common sunflower</name>
    <dbReference type="NCBI Taxonomy" id="4232"/>
    <lineage>
        <taxon>Eukaryota</taxon>
        <taxon>Viridiplantae</taxon>
        <taxon>Streptophyta</taxon>
        <taxon>Embryophyta</taxon>
        <taxon>Tracheophyta</taxon>
        <taxon>Spermatophyta</taxon>
        <taxon>Magnoliopsida</taxon>
        <taxon>eudicotyledons</taxon>
        <taxon>Gunneridae</taxon>
        <taxon>Pentapetalae</taxon>
        <taxon>asterids</taxon>
        <taxon>campanulids</taxon>
        <taxon>Asterales</taxon>
        <taxon>Asteraceae</taxon>
        <taxon>Asteroideae</taxon>
        <taxon>Heliantheae alliance</taxon>
        <taxon>Heliantheae</taxon>
        <taxon>Helianthus</taxon>
    </lineage>
</organism>
<dbReference type="EMBL" id="MNCJ02000318">
    <property type="protein sequence ID" value="KAF5814489.1"/>
    <property type="molecule type" value="Genomic_DNA"/>
</dbReference>
<protein>
    <submittedName>
        <fullName evidence="2">Uncharacterized protein</fullName>
    </submittedName>
</protein>
<dbReference type="Proteomes" id="UP000215914">
    <property type="component" value="Unassembled WGS sequence"/>
</dbReference>
<reference evidence="2" key="1">
    <citation type="journal article" date="2017" name="Nature">
        <title>The sunflower genome provides insights into oil metabolism, flowering and Asterid evolution.</title>
        <authorList>
            <person name="Badouin H."/>
            <person name="Gouzy J."/>
            <person name="Grassa C.J."/>
            <person name="Murat F."/>
            <person name="Staton S.E."/>
            <person name="Cottret L."/>
            <person name="Lelandais-Briere C."/>
            <person name="Owens G.L."/>
            <person name="Carrere S."/>
            <person name="Mayjonade B."/>
            <person name="Legrand L."/>
            <person name="Gill N."/>
            <person name="Kane N.C."/>
            <person name="Bowers J.E."/>
            <person name="Hubner S."/>
            <person name="Bellec A."/>
            <person name="Berard A."/>
            <person name="Berges H."/>
            <person name="Blanchet N."/>
            <person name="Boniface M.C."/>
            <person name="Brunel D."/>
            <person name="Catrice O."/>
            <person name="Chaidir N."/>
            <person name="Claudel C."/>
            <person name="Donnadieu C."/>
            <person name="Faraut T."/>
            <person name="Fievet G."/>
            <person name="Helmstetter N."/>
            <person name="King M."/>
            <person name="Knapp S.J."/>
            <person name="Lai Z."/>
            <person name="Le Paslier M.C."/>
            <person name="Lippi Y."/>
            <person name="Lorenzon L."/>
            <person name="Mandel J.R."/>
            <person name="Marage G."/>
            <person name="Marchand G."/>
            <person name="Marquand E."/>
            <person name="Bret-Mestries E."/>
            <person name="Morien E."/>
            <person name="Nambeesan S."/>
            <person name="Nguyen T."/>
            <person name="Pegot-Espagnet P."/>
            <person name="Pouilly N."/>
            <person name="Raftis F."/>
            <person name="Sallet E."/>
            <person name="Schiex T."/>
            <person name="Thomas J."/>
            <person name="Vandecasteele C."/>
            <person name="Vares D."/>
            <person name="Vear F."/>
            <person name="Vautrin S."/>
            <person name="Crespi M."/>
            <person name="Mangin B."/>
            <person name="Burke J.M."/>
            <person name="Salse J."/>
            <person name="Munos S."/>
            <person name="Vincourt P."/>
            <person name="Rieseberg L.H."/>
            <person name="Langlade N.B."/>
        </authorList>
    </citation>
    <scope>NUCLEOTIDE SEQUENCE</scope>
    <source>
        <tissue evidence="2">Leaves</tissue>
    </source>
</reference>
<proteinExistence type="predicted"/>
<dbReference type="Gramene" id="mRNA:HanXRQr2_Chr10g0436961">
    <property type="protein sequence ID" value="CDS:HanXRQr2_Chr10g0436961.1"/>
    <property type="gene ID" value="HanXRQr2_Chr10g0436961"/>
</dbReference>
<evidence type="ECO:0000313" key="2">
    <source>
        <dbReference type="EMBL" id="KAF5814489.1"/>
    </source>
</evidence>